<reference evidence="1" key="1">
    <citation type="journal article" date="2020" name="Stud. Mycol.">
        <title>101 Dothideomycetes genomes: a test case for predicting lifestyles and emergence of pathogens.</title>
        <authorList>
            <person name="Haridas S."/>
            <person name="Albert R."/>
            <person name="Binder M."/>
            <person name="Bloem J."/>
            <person name="Labutti K."/>
            <person name="Salamov A."/>
            <person name="Andreopoulos B."/>
            <person name="Baker S."/>
            <person name="Barry K."/>
            <person name="Bills G."/>
            <person name="Bluhm B."/>
            <person name="Cannon C."/>
            <person name="Castanera R."/>
            <person name="Culley D."/>
            <person name="Daum C."/>
            <person name="Ezra D."/>
            <person name="Gonzalez J."/>
            <person name="Henrissat B."/>
            <person name="Kuo A."/>
            <person name="Liang C."/>
            <person name="Lipzen A."/>
            <person name="Lutzoni F."/>
            <person name="Magnuson J."/>
            <person name="Mondo S."/>
            <person name="Nolan M."/>
            <person name="Ohm R."/>
            <person name="Pangilinan J."/>
            <person name="Park H.-J."/>
            <person name="Ramirez L."/>
            <person name="Alfaro M."/>
            <person name="Sun H."/>
            <person name="Tritt A."/>
            <person name="Yoshinaga Y."/>
            <person name="Zwiers L.-H."/>
            <person name="Turgeon B."/>
            <person name="Goodwin S."/>
            <person name="Spatafora J."/>
            <person name="Crous P."/>
            <person name="Grigoriev I."/>
        </authorList>
    </citation>
    <scope>NUCLEOTIDE SEQUENCE</scope>
    <source>
        <strain evidence="1">CBS 525.71</strain>
    </source>
</reference>
<protein>
    <submittedName>
        <fullName evidence="1">Uncharacterized protein</fullName>
    </submittedName>
</protein>
<evidence type="ECO:0000313" key="2">
    <source>
        <dbReference type="Proteomes" id="UP000799754"/>
    </source>
</evidence>
<keyword evidence="2" id="KW-1185">Reference proteome</keyword>
<accession>A0ACB6RKJ6</accession>
<gene>
    <name evidence="1" type="ORF">BU25DRAFT_495671</name>
</gene>
<dbReference type="EMBL" id="MU006753">
    <property type="protein sequence ID" value="KAF2621623.1"/>
    <property type="molecule type" value="Genomic_DNA"/>
</dbReference>
<dbReference type="Proteomes" id="UP000799754">
    <property type="component" value="Unassembled WGS sequence"/>
</dbReference>
<evidence type="ECO:0000313" key="1">
    <source>
        <dbReference type="EMBL" id="KAF2621623.1"/>
    </source>
</evidence>
<name>A0ACB6RKJ6_9PLEO</name>
<sequence length="152" mass="16754">MQLIYNILTFAVLTSALPPSGKQNPNHPQQIGRDGALMTAGQCHNGQHYCFSAIIDDLRAAKQDILHQYCNQKYESDWQSCNRCKRPWAMSDCWDGPGVWASVFECTGMETYKWVGRCEGKGSVCSGGTCRWAKVDGDGNLALVGNLTLTTS</sequence>
<organism evidence="1 2">
    <name type="scientific">Macroventuria anomochaeta</name>
    <dbReference type="NCBI Taxonomy" id="301207"/>
    <lineage>
        <taxon>Eukaryota</taxon>
        <taxon>Fungi</taxon>
        <taxon>Dikarya</taxon>
        <taxon>Ascomycota</taxon>
        <taxon>Pezizomycotina</taxon>
        <taxon>Dothideomycetes</taxon>
        <taxon>Pleosporomycetidae</taxon>
        <taxon>Pleosporales</taxon>
        <taxon>Pleosporineae</taxon>
        <taxon>Didymellaceae</taxon>
        <taxon>Macroventuria</taxon>
    </lineage>
</organism>
<proteinExistence type="predicted"/>
<comment type="caution">
    <text evidence="1">The sequence shown here is derived from an EMBL/GenBank/DDBJ whole genome shotgun (WGS) entry which is preliminary data.</text>
</comment>